<evidence type="ECO:0000313" key="5">
    <source>
        <dbReference type="EMBL" id="SEF73604.1"/>
    </source>
</evidence>
<evidence type="ECO:0000256" key="2">
    <source>
        <dbReference type="SAM" id="Phobius"/>
    </source>
</evidence>
<dbReference type="Proteomes" id="UP000236728">
    <property type="component" value="Unassembled WGS sequence"/>
</dbReference>
<protein>
    <submittedName>
        <fullName evidence="5">Membrane fusion protein, multidrug efflux system</fullName>
    </submittedName>
</protein>
<dbReference type="EMBL" id="FNVA01000001">
    <property type="protein sequence ID" value="SEF73604.1"/>
    <property type="molecule type" value="Genomic_DNA"/>
</dbReference>
<gene>
    <name evidence="5" type="ORF">SAMN05421819_0996</name>
</gene>
<feature type="domain" description="p-hydroxybenzoic acid efflux pump subunit AaeA-like beta-barrel" evidence="4">
    <location>
        <begin position="304"/>
        <end position="402"/>
    </location>
</feature>
<evidence type="ECO:0000256" key="1">
    <source>
        <dbReference type="SAM" id="Coils"/>
    </source>
</evidence>
<dbReference type="OrthoDB" id="9811754at2"/>
<dbReference type="InterPro" id="IPR050393">
    <property type="entry name" value="MFP_Efflux_Pump"/>
</dbReference>
<dbReference type="Pfam" id="PF25917">
    <property type="entry name" value="BSH_RND"/>
    <property type="match status" value="1"/>
</dbReference>
<keyword evidence="6" id="KW-1185">Reference proteome</keyword>
<dbReference type="PANTHER" id="PTHR30367">
    <property type="entry name" value="P-HYDROXYBENZOIC ACID EFFLUX PUMP SUBUNIT AAEA-RELATED"/>
    <property type="match status" value="1"/>
</dbReference>
<evidence type="ECO:0000259" key="4">
    <source>
        <dbReference type="Pfam" id="PF25963"/>
    </source>
</evidence>
<accession>A0A1H5UEZ8</accession>
<evidence type="ECO:0000259" key="3">
    <source>
        <dbReference type="Pfam" id="PF25917"/>
    </source>
</evidence>
<dbReference type="Gene3D" id="1.10.287.470">
    <property type="entry name" value="Helix hairpin bin"/>
    <property type="match status" value="1"/>
</dbReference>
<dbReference type="InterPro" id="IPR058625">
    <property type="entry name" value="MdtA-like_BSH"/>
</dbReference>
<sequence>MPSDPTSKGPVVAGRIISVATLVCTAVVGMFVIREITDHPRTDDAEVFANYIGMAPLVNGPVTKLYVADNQLVKQGDPLFDIDSRPYAYALARAKSDQETLTGQIGDERRIIAGKASAVDVARATVLSSDASVSRAGAAVDQARADVANATAAVDRANAELDYATNNLHRLEPLLAKQFVTVDQVDQARTLQVSRSQAANQSRSQLALAQAGLQAAQAQYKQAQAIVSQSQQQVQQASHNVTTLDPLEGQLMGRQAAIDTAQYNFDNTHVVAPFDARVTNLTISQGAYATAGQHVFTLIDTRVWWVIANFRETQLHHIQQGMKADVYVLSRPNVRFSGVVDSVGFGVTPDTDLIGKITSPGLPDVQRTLNWVHLASRFPVRVRIDSPASELFRLGESAVVVIRGEASENSEKGK</sequence>
<evidence type="ECO:0000313" key="6">
    <source>
        <dbReference type="Proteomes" id="UP000236728"/>
    </source>
</evidence>
<feature type="transmembrane region" description="Helical" evidence="2">
    <location>
        <begin position="12"/>
        <end position="33"/>
    </location>
</feature>
<dbReference type="PANTHER" id="PTHR30367:SF1">
    <property type="entry name" value="MULTIDRUG RESISTANCE PROTEIN MDTN"/>
    <property type="match status" value="1"/>
</dbReference>
<organism evidence="5 6">
    <name type="scientific">Bryocella elongata</name>
    <dbReference type="NCBI Taxonomy" id="863522"/>
    <lineage>
        <taxon>Bacteria</taxon>
        <taxon>Pseudomonadati</taxon>
        <taxon>Acidobacteriota</taxon>
        <taxon>Terriglobia</taxon>
        <taxon>Terriglobales</taxon>
        <taxon>Acidobacteriaceae</taxon>
        <taxon>Bryocella</taxon>
    </lineage>
</organism>
<dbReference type="InterPro" id="IPR058634">
    <property type="entry name" value="AaeA-lik-b-barrel"/>
</dbReference>
<proteinExistence type="predicted"/>
<dbReference type="Gene3D" id="2.40.30.170">
    <property type="match status" value="1"/>
</dbReference>
<dbReference type="AlphaFoldDB" id="A0A1H5UEZ8"/>
<feature type="coiled-coil region" evidence="1">
    <location>
        <begin position="140"/>
        <end position="167"/>
    </location>
</feature>
<dbReference type="Pfam" id="PF25963">
    <property type="entry name" value="Beta-barrel_AAEA"/>
    <property type="match status" value="1"/>
</dbReference>
<feature type="coiled-coil region" evidence="1">
    <location>
        <begin position="213"/>
        <end position="240"/>
    </location>
</feature>
<keyword evidence="2" id="KW-0472">Membrane</keyword>
<name>A0A1H5UEZ8_9BACT</name>
<reference evidence="5 6" key="1">
    <citation type="submission" date="2016-10" db="EMBL/GenBank/DDBJ databases">
        <authorList>
            <person name="de Groot N.N."/>
        </authorList>
    </citation>
    <scope>NUCLEOTIDE SEQUENCE [LARGE SCALE GENOMIC DNA]</scope>
    <source>
        <strain evidence="5 6">DSM 22489</strain>
    </source>
</reference>
<feature type="domain" description="Multidrug resistance protein MdtA-like barrel-sandwich hybrid" evidence="3">
    <location>
        <begin position="54"/>
        <end position="299"/>
    </location>
</feature>
<dbReference type="SUPFAM" id="SSF111369">
    <property type="entry name" value="HlyD-like secretion proteins"/>
    <property type="match status" value="2"/>
</dbReference>
<keyword evidence="2" id="KW-1133">Transmembrane helix</keyword>
<keyword evidence="1" id="KW-0175">Coiled coil</keyword>
<dbReference type="RefSeq" id="WP_103931843.1">
    <property type="nucleotide sequence ID" value="NZ_FNVA01000001.1"/>
</dbReference>
<dbReference type="Gene3D" id="2.40.50.100">
    <property type="match status" value="1"/>
</dbReference>
<keyword evidence="2" id="KW-0812">Transmembrane</keyword>